<sequence length="195" mass="22506">SFYSALTISTLYILSIEEQDISQNSIHRSLLFFVALSDSTASPTMTPSIKIPEVNFCDLLPCDKTYCCSIHQTQRKSPRYQTMTTTKESKLKHEFLLLLELRIDTTISSMQILETQQKIDRRYCSKGLQCSTTEPLIIFQCKVTFGNMCSHQPRNRNKKEAFQETTQTTLIPKLHGIVGLSDAFWDVFRKCQYRL</sequence>
<organism evidence="1 2">
    <name type="scientific">Chelydra serpentina</name>
    <name type="common">Snapping turtle</name>
    <name type="synonym">Testudo serpentina</name>
    <dbReference type="NCBI Taxonomy" id="8475"/>
    <lineage>
        <taxon>Eukaryota</taxon>
        <taxon>Metazoa</taxon>
        <taxon>Chordata</taxon>
        <taxon>Craniata</taxon>
        <taxon>Vertebrata</taxon>
        <taxon>Euteleostomi</taxon>
        <taxon>Archelosauria</taxon>
        <taxon>Testudinata</taxon>
        <taxon>Testudines</taxon>
        <taxon>Cryptodira</taxon>
        <taxon>Durocryptodira</taxon>
        <taxon>Americhelydia</taxon>
        <taxon>Chelydroidea</taxon>
        <taxon>Chelydridae</taxon>
        <taxon>Chelydra</taxon>
    </lineage>
</organism>
<accession>A0A8C3RJL1</accession>
<protein>
    <submittedName>
        <fullName evidence="1">Uncharacterized protein</fullName>
    </submittedName>
</protein>
<dbReference type="Ensembl" id="ENSCSRT00000000060.1">
    <property type="protein sequence ID" value="ENSCSRP00000000058.1"/>
    <property type="gene ID" value="ENSCSRG00000000041.1"/>
</dbReference>
<reference evidence="1" key="1">
    <citation type="submission" date="2025-08" db="UniProtKB">
        <authorList>
            <consortium name="Ensembl"/>
        </authorList>
    </citation>
    <scope>IDENTIFICATION</scope>
</reference>
<reference evidence="1" key="2">
    <citation type="submission" date="2025-09" db="UniProtKB">
        <authorList>
            <consortium name="Ensembl"/>
        </authorList>
    </citation>
    <scope>IDENTIFICATION</scope>
</reference>
<proteinExistence type="predicted"/>
<name>A0A8C3RJL1_CHESE</name>
<evidence type="ECO:0000313" key="2">
    <source>
        <dbReference type="Proteomes" id="UP000694403"/>
    </source>
</evidence>
<dbReference type="AlphaFoldDB" id="A0A8C3RJL1"/>
<evidence type="ECO:0000313" key="1">
    <source>
        <dbReference type="Ensembl" id="ENSCSRP00000000058.1"/>
    </source>
</evidence>
<keyword evidence="2" id="KW-1185">Reference proteome</keyword>
<dbReference type="Proteomes" id="UP000694403">
    <property type="component" value="Unplaced"/>
</dbReference>